<evidence type="ECO:0000313" key="2">
    <source>
        <dbReference type="Proteomes" id="UP000095094"/>
    </source>
</evidence>
<dbReference type="AlphaFoldDB" id="A0A1E5GCS4"/>
<gene>
    <name evidence="1" type="ORF">BCR25_08285</name>
</gene>
<dbReference type="Proteomes" id="UP000095094">
    <property type="component" value="Unassembled WGS sequence"/>
</dbReference>
<sequence length="131" mass="15749">MKNQIFRISKEEKKEIASELQSKGYFTTEIDASSLLTSKKFLAEMGKIFEYSEEIENYNWLDDVMRDLEWLNNDLGYVLFINNSFTIIYPYPEEAPYNFARFLFWMEFWEDEVERVVVGGKKKKFDVYLVD</sequence>
<evidence type="ECO:0000313" key="1">
    <source>
        <dbReference type="EMBL" id="OEG10467.1"/>
    </source>
</evidence>
<dbReference type="EMBL" id="MIJY01000043">
    <property type="protein sequence ID" value="OEG10467.1"/>
    <property type="molecule type" value="Genomic_DNA"/>
</dbReference>
<keyword evidence="2" id="KW-1185">Reference proteome</keyword>
<dbReference type="RefSeq" id="WP_069664248.1">
    <property type="nucleotide sequence ID" value="NZ_JBHUJJ010000001.1"/>
</dbReference>
<reference evidence="2" key="1">
    <citation type="submission" date="2016-09" db="EMBL/GenBank/DDBJ databases">
        <authorList>
            <person name="Gulvik C.A."/>
        </authorList>
    </citation>
    <scope>NUCLEOTIDE SEQUENCE [LARGE SCALE GENOMIC DNA]</scope>
    <source>
        <strain evidence="2">LMG 8895</strain>
    </source>
</reference>
<evidence type="ECO:0008006" key="3">
    <source>
        <dbReference type="Google" id="ProtNLM"/>
    </source>
</evidence>
<protein>
    <recommendedName>
        <fullName evidence="3">Barstar (barnase inhibitor) domain-containing protein</fullName>
    </recommendedName>
</protein>
<dbReference type="OrthoDB" id="2086389at2"/>
<accession>A0A1E5GCS4</accession>
<name>A0A1E5GCS4_9ENTE</name>
<organism evidence="1 2">
    <name type="scientific">Enterococcus termitis</name>
    <dbReference type="NCBI Taxonomy" id="332950"/>
    <lineage>
        <taxon>Bacteria</taxon>
        <taxon>Bacillati</taxon>
        <taxon>Bacillota</taxon>
        <taxon>Bacilli</taxon>
        <taxon>Lactobacillales</taxon>
        <taxon>Enterococcaceae</taxon>
        <taxon>Enterococcus</taxon>
    </lineage>
</organism>
<proteinExistence type="predicted"/>
<comment type="caution">
    <text evidence="1">The sequence shown here is derived from an EMBL/GenBank/DDBJ whole genome shotgun (WGS) entry which is preliminary data.</text>
</comment>